<evidence type="ECO:0000256" key="3">
    <source>
        <dbReference type="ARBA" id="ARBA00022737"/>
    </source>
</evidence>
<sequence>MDAGNTLAAVLCYICAGNVDRTVEIWSRSLANEREGRSYAELLQDLMEKTLVLALATGNKKFSASLCKLFESYAEILASQGLLTTAMKYLKVLDSGGLSPELSILRDRISLSAEPETNTAASCNIQPQSTVPYNQVSFFLVSNCL</sequence>
<dbReference type="GO" id="GO:0030127">
    <property type="term" value="C:COPII vesicle coat"/>
    <property type="evidence" value="ECO:0007669"/>
    <property type="project" value="TreeGrafter"/>
</dbReference>
<dbReference type="Proteomes" id="UP000504610">
    <property type="component" value="Chromosome 9"/>
</dbReference>
<dbReference type="AlphaFoldDB" id="A0A6J0LGP4"/>
<organism evidence="4 5">
    <name type="scientific">Raphanus sativus</name>
    <name type="common">Radish</name>
    <name type="synonym">Raphanus raphanistrum var. sativus</name>
    <dbReference type="NCBI Taxonomy" id="3726"/>
    <lineage>
        <taxon>Eukaryota</taxon>
        <taxon>Viridiplantae</taxon>
        <taxon>Streptophyta</taxon>
        <taxon>Embryophyta</taxon>
        <taxon>Tracheophyta</taxon>
        <taxon>Spermatophyta</taxon>
        <taxon>Magnoliopsida</taxon>
        <taxon>eudicotyledons</taxon>
        <taxon>Gunneridae</taxon>
        <taxon>Pentapetalae</taxon>
        <taxon>rosids</taxon>
        <taxon>malvids</taxon>
        <taxon>Brassicales</taxon>
        <taxon>Brassicaceae</taxon>
        <taxon>Brassiceae</taxon>
        <taxon>Raphanus</taxon>
    </lineage>
</organism>
<reference evidence="4" key="1">
    <citation type="journal article" date="2019" name="Database">
        <title>The radish genome database (RadishGD): an integrated information resource for radish genomics.</title>
        <authorList>
            <person name="Yu H.J."/>
            <person name="Baek S."/>
            <person name="Lee Y.J."/>
            <person name="Cho A."/>
            <person name="Mun J.H."/>
        </authorList>
    </citation>
    <scope>NUCLEOTIDE SEQUENCE [LARGE SCALE GENOMIC DNA]</scope>
    <source>
        <strain evidence="4">cv. WK10039</strain>
    </source>
</reference>
<gene>
    <name evidence="5" type="primary">LOC108829720</name>
</gene>
<dbReference type="PANTHER" id="PTHR13923:SF11">
    <property type="entry name" value="SECRETORY 31, ISOFORM D"/>
    <property type="match status" value="1"/>
</dbReference>
<keyword evidence="2" id="KW-0853">WD repeat</keyword>
<dbReference type="RefSeq" id="XP_056851390.1">
    <property type="nucleotide sequence ID" value="XM_056995410.1"/>
</dbReference>
<name>A0A6J0LGP4_RAPSA</name>
<dbReference type="GO" id="GO:0007029">
    <property type="term" value="P:endoplasmic reticulum organization"/>
    <property type="evidence" value="ECO:0007669"/>
    <property type="project" value="TreeGrafter"/>
</dbReference>
<dbReference type="GO" id="GO:0070971">
    <property type="term" value="C:endoplasmic reticulum exit site"/>
    <property type="evidence" value="ECO:0007669"/>
    <property type="project" value="TreeGrafter"/>
</dbReference>
<dbReference type="OrthoDB" id="542917at2759"/>
<evidence type="ECO:0000256" key="1">
    <source>
        <dbReference type="ARBA" id="ARBA00022448"/>
    </source>
</evidence>
<accession>A0A6J0LGP4</accession>
<protein>
    <submittedName>
        <fullName evidence="5">Protein transport protein SEC31 homolog B-like</fullName>
    </submittedName>
</protein>
<keyword evidence="4" id="KW-1185">Reference proteome</keyword>
<dbReference type="InterPro" id="IPR040251">
    <property type="entry name" value="SEC31-like"/>
</dbReference>
<evidence type="ECO:0000313" key="5">
    <source>
        <dbReference type="RefSeq" id="XP_056851390.1"/>
    </source>
</evidence>
<dbReference type="PANTHER" id="PTHR13923">
    <property type="entry name" value="SEC31-RELATED PROTEIN"/>
    <property type="match status" value="1"/>
</dbReference>
<dbReference type="GeneID" id="108829720"/>
<proteinExistence type="predicted"/>
<evidence type="ECO:0000256" key="2">
    <source>
        <dbReference type="ARBA" id="ARBA00022574"/>
    </source>
</evidence>
<reference evidence="5" key="2">
    <citation type="submission" date="2025-08" db="UniProtKB">
        <authorList>
            <consortium name="RefSeq"/>
        </authorList>
    </citation>
    <scope>IDENTIFICATION</scope>
    <source>
        <tissue evidence="5">Leaf</tissue>
    </source>
</reference>
<keyword evidence="3" id="KW-0677">Repeat</keyword>
<evidence type="ECO:0000313" key="4">
    <source>
        <dbReference type="Proteomes" id="UP000504610"/>
    </source>
</evidence>
<dbReference type="GO" id="GO:0090110">
    <property type="term" value="P:COPII-coated vesicle cargo loading"/>
    <property type="evidence" value="ECO:0007669"/>
    <property type="project" value="TreeGrafter"/>
</dbReference>
<keyword evidence="1" id="KW-0813">Transport</keyword>
<dbReference type="GO" id="GO:0005198">
    <property type="term" value="F:structural molecule activity"/>
    <property type="evidence" value="ECO:0007669"/>
    <property type="project" value="TreeGrafter"/>
</dbReference>
<dbReference type="Gene3D" id="1.25.40.1030">
    <property type="match status" value="1"/>
</dbReference>
<dbReference type="KEGG" id="rsz:108829720"/>